<keyword evidence="4" id="KW-0547">Nucleotide-binding</keyword>
<dbReference type="Proteomes" id="UP000287502">
    <property type="component" value="Chromosome"/>
</dbReference>
<evidence type="ECO:0000313" key="12">
    <source>
        <dbReference type="EMBL" id="QAR33572.1"/>
    </source>
</evidence>
<dbReference type="Gene3D" id="3.40.50.300">
    <property type="entry name" value="P-loop containing nucleotide triphosphate hydrolases"/>
    <property type="match status" value="2"/>
</dbReference>
<dbReference type="SUPFAM" id="SSF52540">
    <property type="entry name" value="P-loop containing nucleoside triphosphate hydrolases"/>
    <property type="match status" value="1"/>
</dbReference>
<keyword evidence="13" id="KW-1185">Reference proteome</keyword>
<dbReference type="Pfam" id="PF02463">
    <property type="entry name" value="SMC_N"/>
    <property type="match status" value="1"/>
</dbReference>
<dbReference type="InterPro" id="IPR004604">
    <property type="entry name" value="DNA_recomb/repair_RecN"/>
</dbReference>
<gene>
    <name evidence="12" type="primary">recN</name>
    <name evidence="12" type="ORF">EP073_09215</name>
</gene>
<keyword evidence="10" id="KW-0175">Coiled coil</keyword>
<feature type="coiled-coil region" evidence="10">
    <location>
        <begin position="350"/>
        <end position="385"/>
    </location>
</feature>
<evidence type="ECO:0000313" key="13">
    <source>
        <dbReference type="Proteomes" id="UP000287502"/>
    </source>
</evidence>
<dbReference type="AlphaFoldDB" id="A0A3R5Y7G5"/>
<comment type="function">
    <text evidence="1 9">May be involved in recombinational repair of damaged DNA.</text>
</comment>
<dbReference type="EMBL" id="CP035108">
    <property type="protein sequence ID" value="QAR33572.1"/>
    <property type="molecule type" value="Genomic_DNA"/>
</dbReference>
<sequence length="552" mass="61518">MLNMLRVENLSVIESATVEFGEGLNIITGETGAGKSVFIGALKLLLGERFTRTLLRDEEKKLVVEGVFNGDFSHLSADTKEQFEIEDEVIIRREIDSAGKNRVYLNGKLATVVQLKEVAEGFADIHGQHEHQRLLNPACHIEFLDSAVDGRFKADYLEAYGRYQEKRKKFENIRSDITRTLKEKDILEFQLNEIESIRIDPAADERLEEKIKMLSHMEKIREAAATSLNYLKDGEVNASELIGNASSLMASVADYGAELASAAESLAEAAYKISDVTAFLEKMLDMQELDPEELNRFMDRKFRLANLMKKYGGTLEEVILHGQAIKERLDNLFLDEDAMSKMEKEVTSLYDEALKKADKLNTARKKAAEKLSSEIVKNLNELELRNSVFNLEFFPQDELDELGGIRAEFYISTNPGFPPAPLARVASGGEISRVMLSLKDVFAESDKVGTLVFDEIDTGISGKTAKQVAKKLGSIARGKQVIVITHLPVVAAEGNRHFHISKGTYGDKARTDVKELSAYEREEVLALMIAGEKTPSSIEQAKELLTGRGDNA</sequence>
<keyword evidence="7 9" id="KW-0234">DNA repair</keyword>
<dbReference type="GO" id="GO:0005524">
    <property type="term" value="F:ATP binding"/>
    <property type="evidence" value="ECO:0007669"/>
    <property type="project" value="UniProtKB-KW"/>
</dbReference>
<dbReference type="GO" id="GO:0006281">
    <property type="term" value="P:DNA repair"/>
    <property type="evidence" value="ECO:0007669"/>
    <property type="project" value="UniProtKB-KW"/>
</dbReference>
<keyword evidence="6" id="KW-0067">ATP-binding</keyword>
<dbReference type="OrthoDB" id="9806954at2"/>
<dbReference type="GO" id="GO:0043590">
    <property type="term" value="C:bacterial nucleoid"/>
    <property type="evidence" value="ECO:0007669"/>
    <property type="project" value="TreeGrafter"/>
</dbReference>
<evidence type="ECO:0000256" key="4">
    <source>
        <dbReference type="ARBA" id="ARBA00022741"/>
    </source>
</evidence>
<evidence type="ECO:0000256" key="5">
    <source>
        <dbReference type="ARBA" id="ARBA00022763"/>
    </source>
</evidence>
<dbReference type="GO" id="GO:0009432">
    <property type="term" value="P:SOS response"/>
    <property type="evidence" value="ECO:0007669"/>
    <property type="project" value="TreeGrafter"/>
</dbReference>
<evidence type="ECO:0000256" key="9">
    <source>
        <dbReference type="PIRNR" id="PIRNR003128"/>
    </source>
</evidence>
<evidence type="ECO:0000256" key="2">
    <source>
        <dbReference type="ARBA" id="ARBA00009441"/>
    </source>
</evidence>
<dbReference type="GO" id="GO:0006310">
    <property type="term" value="P:DNA recombination"/>
    <property type="evidence" value="ECO:0007669"/>
    <property type="project" value="InterPro"/>
</dbReference>
<proteinExistence type="inferred from homology"/>
<evidence type="ECO:0000256" key="3">
    <source>
        <dbReference type="ARBA" id="ARBA00021315"/>
    </source>
</evidence>
<reference evidence="12 13" key="1">
    <citation type="submission" date="2019-01" db="EMBL/GenBank/DDBJ databases">
        <title>Geovibrio thiophilus DSM 11263, complete genome.</title>
        <authorList>
            <person name="Spring S."/>
            <person name="Bunk B."/>
            <person name="Sproer C."/>
        </authorList>
    </citation>
    <scope>NUCLEOTIDE SEQUENCE [LARGE SCALE GENOMIC DNA]</scope>
    <source>
        <strain evidence="12 13">DSM 11263</strain>
    </source>
</reference>
<name>A0A3R5Y7G5_9BACT</name>
<dbReference type="InterPro" id="IPR027417">
    <property type="entry name" value="P-loop_NTPase"/>
</dbReference>
<evidence type="ECO:0000256" key="1">
    <source>
        <dbReference type="ARBA" id="ARBA00003618"/>
    </source>
</evidence>
<keyword evidence="5 9" id="KW-0227">DNA damage</keyword>
<accession>A0A3R5Y7G5</accession>
<evidence type="ECO:0000256" key="6">
    <source>
        <dbReference type="ARBA" id="ARBA00022840"/>
    </source>
</evidence>
<feature type="domain" description="RecF/RecN/SMC N-terminal" evidence="11">
    <location>
        <begin position="2"/>
        <end position="502"/>
    </location>
</feature>
<dbReference type="NCBIfam" id="TIGR00634">
    <property type="entry name" value="recN"/>
    <property type="match status" value="1"/>
</dbReference>
<evidence type="ECO:0000256" key="8">
    <source>
        <dbReference type="ARBA" id="ARBA00033408"/>
    </source>
</evidence>
<protein>
    <recommendedName>
        <fullName evidence="3 9">DNA repair protein RecN</fullName>
    </recommendedName>
    <alternativeName>
        <fullName evidence="8 9">Recombination protein N</fullName>
    </alternativeName>
</protein>
<dbReference type="PANTHER" id="PTHR11059">
    <property type="entry name" value="DNA REPAIR PROTEIN RECN"/>
    <property type="match status" value="1"/>
</dbReference>
<dbReference type="PIRSF" id="PIRSF003128">
    <property type="entry name" value="RecN"/>
    <property type="match status" value="1"/>
</dbReference>
<dbReference type="RefSeq" id="WP_128466858.1">
    <property type="nucleotide sequence ID" value="NZ_CP035108.1"/>
</dbReference>
<evidence type="ECO:0000256" key="7">
    <source>
        <dbReference type="ARBA" id="ARBA00023204"/>
    </source>
</evidence>
<dbReference type="PANTHER" id="PTHR11059:SF0">
    <property type="entry name" value="DNA REPAIR PROTEIN RECN"/>
    <property type="match status" value="1"/>
</dbReference>
<dbReference type="CDD" id="cd03241">
    <property type="entry name" value="ABC_RecN"/>
    <property type="match status" value="2"/>
</dbReference>
<dbReference type="KEGG" id="gtl:EP073_09215"/>
<organism evidence="12 13">
    <name type="scientific">Geovibrio thiophilus</name>
    <dbReference type="NCBI Taxonomy" id="139438"/>
    <lineage>
        <taxon>Bacteria</taxon>
        <taxon>Pseudomonadati</taxon>
        <taxon>Deferribacterota</taxon>
        <taxon>Deferribacteres</taxon>
        <taxon>Deferribacterales</taxon>
        <taxon>Geovibrionaceae</taxon>
        <taxon>Geovibrio</taxon>
    </lineage>
</organism>
<comment type="similarity">
    <text evidence="2 9">Belongs to the RecN family.</text>
</comment>
<evidence type="ECO:0000259" key="11">
    <source>
        <dbReference type="Pfam" id="PF02463"/>
    </source>
</evidence>
<dbReference type="InterPro" id="IPR003395">
    <property type="entry name" value="RecF/RecN/SMC_N"/>
</dbReference>
<evidence type="ECO:0000256" key="10">
    <source>
        <dbReference type="SAM" id="Coils"/>
    </source>
</evidence>